<dbReference type="EMBL" id="KZ821244">
    <property type="protein sequence ID" value="PYH43334.1"/>
    <property type="molecule type" value="Genomic_DNA"/>
</dbReference>
<protein>
    <submittedName>
        <fullName evidence="2">Uncharacterized protein</fullName>
    </submittedName>
</protein>
<proteinExistence type="predicted"/>
<feature type="compositionally biased region" description="Basic and acidic residues" evidence="1">
    <location>
        <begin position="72"/>
        <end position="86"/>
    </location>
</feature>
<keyword evidence="3" id="KW-1185">Reference proteome</keyword>
<reference evidence="2 3" key="1">
    <citation type="submission" date="2016-12" db="EMBL/GenBank/DDBJ databases">
        <title>The genomes of Aspergillus section Nigri reveals drivers in fungal speciation.</title>
        <authorList>
            <consortium name="DOE Joint Genome Institute"/>
            <person name="Vesth T.C."/>
            <person name="Nybo J."/>
            <person name="Theobald S."/>
            <person name="Brandl J."/>
            <person name="Frisvad J.C."/>
            <person name="Nielsen K.F."/>
            <person name="Lyhne E.K."/>
            <person name="Kogle M.E."/>
            <person name="Kuo A."/>
            <person name="Riley R."/>
            <person name="Clum A."/>
            <person name="Nolan M."/>
            <person name="Lipzen A."/>
            <person name="Salamov A."/>
            <person name="Henrissat B."/>
            <person name="Wiebenga A."/>
            <person name="De Vries R.P."/>
            <person name="Grigoriev I.V."/>
            <person name="Mortensen U.H."/>
            <person name="Andersen M.R."/>
            <person name="Baker S.E."/>
        </authorList>
    </citation>
    <scope>NUCLEOTIDE SEQUENCE [LARGE SCALE GENOMIC DNA]</scope>
    <source>
        <strain evidence="2 3">JOP 1030-1</strain>
    </source>
</reference>
<evidence type="ECO:0000256" key="1">
    <source>
        <dbReference type="SAM" id="MobiDB-lite"/>
    </source>
</evidence>
<feature type="compositionally biased region" description="Basic and acidic residues" evidence="1">
    <location>
        <begin position="98"/>
        <end position="116"/>
    </location>
</feature>
<dbReference type="RefSeq" id="XP_025429316.1">
    <property type="nucleotide sequence ID" value="XM_025570247.1"/>
</dbReference>
<evidence type="ECO:0000313" key="3">
    <source>
        <dbReference type="Proteomes" id="UP000248349"/>
    </source>
</evidence>
<sequence>MTTRSGLEGFCDVCGHANDHHQTSRCPAQKCKNYWKECTVGCFPSGQYNRMCYGCVDHPAVKESPGLFNWTNKRDVSKKQREEVARTGRTGGDSPSGKTKEEEVRRELEKARKDGE</sequence>
<feature type="region of interest" description="Disordered" evidence="1">
    <location>
        <begin position="66"/>
        <end position="116"/>
    </location>
</feature>
<dbReference type="Proteomes" id="UP000248349">
    <property type="component" value="Unassembled WGS sequence"/>
</dbReference>
<dbReference type="AlphaFoldDB" id="A0A318ZAI6"/>
<gene>
    <name evidence="2" type="ORF">BP01DRAFT_102108</name>
</gene>
<name>A0A318ZAI6_9EURO</name>
<dbReference type="OrthoDB" id="4505438at2759"/>
<evidence type="ECO:0000313" key="2">
    <source>
        <dbReference type="EMBL" id="PYH43334.1"/>
    </source>
</evidence>
<dbReference type="GeneID" id="37071475"/>
<accession>A0A318ZAI6</accession>
<organism evidence="2 3">
    <name type="scientific">Aspergillus saccharolyticus JOP 1030-1</name>
    <dbReference type="NCBI Taxonomy" id="1450539"/>
    <lineage>
        <taxon>Eukaryota</taxon>
        <taxon>Fungi</taxon>
        <taxon>Dikarya</taxon>
        <taxon>Ascomycota</taxon>
        <taxon>Pezizomycotina</taxon>
        <taxon>Eurotiomycetes</taxon>
        <taxon>Eurotiomycetidae</taxon>
        <taxon>Eurotiales</taxon>
        <taxon>Aspergillaceae</taxon>
        <taxon>Aspergillus</taxon>
        <taxon>Aspergillus subgen. Circumdati</taxon>
    </lineage>
</organism>